<protein>
    <submittedName>
        <fullName evidence="1">Uncharacterized protein</fullName>
    </submittedName>
</protein>
<reference evidence="1" key="2">
    <citation type="submission" date="2022-01" db="EMBL/GenBank/DDBJ databases">
        <authorList>
            <person name="Yamashiro T."/>
            <person name="Shiraishi A."/>
            <person name="Satake H."/>
            <person name="Nakayama K."/>
        </authorList>
    </citation>
    <scope>NUCLEOTIDE SEQUENCE</scope>
</reference>
<gene>
    <name evidence="1" type="ORF">Tco_1070015</name>
</gene>
<organism evidence="1 2">
    <name type="scientific">Tanacetum coccineum</name>
    <dbReference type="NCBI Taxonomy" id="301880"/>
    <lineage>
        <taxon>Eukaryota</taxon>
        <taxon>Viridiplantae</taxon>
        <taxon>Streptophyta</taxon>
        <taxon>Embryophyta</taxon>
        <taxon>Tracheophyta</taxon>
        <taxon>Spermatophyta</taxon>
        <taxon>Magnoliopsida</taxon>
        <taxon>eudicotyledons</taxon>
        <taxon>Gunneridae</taxon>
        <taxon>Pentapetalae</taxon>
        <taxon>asterids</taxon>
        <taxon>campanulids</taxon>
        <taxon>Asterales</taxon>
        <taxon>Asteraceae</taxon>
        <taxon>Asteroideae</taxon>
        <taxon>Anthemideae</taxon>
        <taxon>Anthemidinae</taxon>
        <taxon>Tanacetum</taxon>
    </lineage>
</organism>
<keyword evidence="2" id="KW-1185">Reference proteome</keyword>
<evidence type="ECO:0000313" key="1">
    <source>
        <dbReference type="EMBL" id="GJT88298.1"/>
    </source>
</evidence>
<accession>A0ABQ5HMC7</accession>
<evidence type="ECO:0000313" key="2">
    <source>
        <dbReference type="Proteomes" id="UP001151760"/>
    </source>
</evidence>
<reference evidence="1" key="1">
    <citation type="journal article" date="2022" name="Int. J. Mol. Sci.">
        <title>Draft Genome of Tanacetum Coccineum: Genomic Comparison of Closely Related Tanacetum-Family Plants.</title>
        <authorList>
            <person name="Yamashiro T."/>
            <person name="Shiraishi A."/>
            <person name="Nakayama K."/>
            <person name="Satake H."/>
        </authorList>
    </citation>
    <scope>NUCLEOTIDE SEQUENCE</scope>
</reference>
<dbReference type="EMBL" id="BQNB010019718">
    <property type="protein sequence ID" value="GJT88298.1"/>
    <property type="molecule type" value="Genomic_DNA"/>
</dbReference>
<name>A0ABQ5HMC7_9ASTR</name>
<dbReference type="Proteomes" id="UP001151760">
    <property type="component" value="Unassembled WGS sequence"/>
</dbReference>
<sequence length="153" mass="17357">MLDGVKKVMPPTTTEEKAHKRLEVKARSTLMMGIPNEHLLKHYTANGVSAANTQVNTANIDNLSDDVICAFLASQPNNPQLAHKDLQQIHPDDLEEMDLRWQMAIPKWSATTATRRDILLKSIELQEIKTTRTRKAQEGLCLWKHPLLQLDVK</sequence>
<comment type="caution">
    <text evidence="1">The sequence shown here is derived from an EMBL/GenBank/DDBJ whole genome shotgun (WGS) entry which is preliminary data.</text>
</comment>
<proteinExistence type="predicted"/>